<evidence type="ECO:0000313" key="1">
    <source>
        <dbReference type="EMBL" id="RCU45626.1"/>
    </source>
</evidence>
<protein>
    <submittedName>
        <fullName evidence="1">Uncharacterized protein</fullName>
    </submittedName>
</protein>
<proteinExistence type="predicted"/>
<dbReference type="RefSeq" id="WP_114339076.1">
    <property type="nucleotide sequence ID" value="NZ_QPID01000009.1"/>
</dbReference>
<dbReference type="Proteomes" id="UP000252558">
    <property type="component" value="Unassembled WGS sequence"/>
</dbReference>
<dbReference type="PROSITE" id="PS51257">
    <property type="entry name" value="PROKAR_LIPOPROTEIN"/>
    <property type="match status" value="1"/>
</dbReference>
<dbReference type="AlphaFoldDB" id="A0A368N5Y1"/>
<gene>
    <name evidence="1" type="ORF">DU002_14265</name>
</gene>
<comment type="caution">
    <text evidence="1">The sequence shown here is derived from an EMBL/GenBank/DDBJ whole genome shotgun (WGS) entry which is preliminary data.</text>
</comment>
<evidence type="ECO:0000313" key="2">
    <source>
        <dbReference type="Proteomes" id="UP000252558"/>
    </source>
</evidence>
<keyword evidence="2" id="KW-1185">Reference proteome</keyword>
<dbReference type="EMBL" id="QPID01000009">
    <property type="protein sequence ID" value="RCU45626.1"/>
    <property type="molecule type" value="Genomic_DNA"/>
</dbReference>
<reference evidence="1 2" key="1">
    <citation type="submission" date="2018-07" db="EMBL/GenBank/DDBJ databases">
        <title>Corallincola holothuriorum sp. nov., a new facultative anaerobe isolated from sea cucumber Apostichopus japonicus.</title>
        <authorList>
            <person name="Xia H."/>
        </authorList>
    </citation>
    <scope>NUCLEOTIDE SEQUENCE [LARGE SCALE GENOMIC DNA]</scope>
    <source>
        <strain evidence="1 2">C4</strain>
    </source>
</reference>
<accession>A0A368N5Y1</accession>
<organism evidence="1 2">
    <name type="scientific">Corallincola holothuriorum</name>
    <dbReference type="NCBI Taxonomy" id="2282215"/>
    <lineage>
        <taxon>Bacteria</taxon>
        <taxon>Pseudomonadati</taxon>
        <taxon>Pseudomonadota</taxon>
        <taxon>Gammaproteobacteria</taxon>
        <taxon>Alteromonadales</taxon>
        <taxon>Psychromonadaceae</taxon>
        <taxon>Corallincola</taxon>
    </lineage>
</organism>
<name>A0A368N5Y1_9GAMM</name>
<sequence length="225" mass="24769">MQKLLRGIGLFASIGLSGCAHHSMLNEPVILGVSSPMSEVTIEIKQESVGTSKLNVFSCSHGITLLDNEDLAPSPLQFVDRYVKTELKTGDKQVSLNRFDVYFNRQLPSWKNKTAAFSAGLGFLGEAISEDMRAKAMDEGDDVVGCKGEDNGEFSVFELGESPDFESTPIVTHIAITIDGKTYQGRGFKDTYSLSDLLYYVKDDVRKSVLLALEDIKLQMQQEQG</sequence>